<dbReference type="SUPFAM" id="SSF50800">
    <property type="entry name" value="PK beta-barrel domain-like"/>
    <property type="match status" value="1"/>
</dbReference>
<dbReference type="GO" id="GO:0030170">
    <property type="term" value="F:pyridoxal phosphate binding"/>
    <property type="evidence" value="ECO:0007669"/>
    <property type="project" value="InterPro"/>
</dbReference>
<dbReference type="KEGG" id="agf:ET445_01815"/>
<dbReference type="InterPro" id="IPR005302">
    <property type="entry name" value="MoCF_Sase_C"/>
</dbReference>
<feature type="domain" description="MOSC" evidence="1">
    <location>
        <begin position="131"/>
        <end position="289"/>
    </location>
</feature>
<keyword evidence="3" id="KW-1185">Reference proteome</keyword>
<dbReference type="GO" id="GO:0003824">
    <property type="term" value="F:catalytic activity"/>
    <property type="evidence" value="ECO:0007669"/>
    <property type="project" value="InterPro"/>
</dbReference>
<evidence type="ECO:0000313" key="3">
    <source>
        <dbReference type="Proteomes" id="UP000291259"/>
    </source>
</evidence>
<dbReference type="RefSeq" id="WP_129188307.1">
    <property type="nucleotide sequence ID" value="NZ_CP035491.1"/>
</dbReference>
<dbReference type="OrthoDB" id="9793178at2"/>
<gene>
    <name evidence="2" type="ORF">ET445_01815</name>
</gene>
<dbReference type="EMBL" id="CP035491">
    <property type="protein sequence ID" value="QAY72260.1"/>
    <property type="molecule type" value="Genomic_DNA"/>
</dbReference>
<evidence type="ECO:0000259" key="1">
    <source>
        <dbReference type="PROSITE" id="PS51340"/>
    </source>
</evidence>
<dbReference type="AlphaFoldDB" id="A0A4P6F841"/>
<name>A0A4P6F841_9MICO</name>
<dbReference type="Proteomes" id="UP000291259">
    <property type="component" value="Chromosome"/>
</dbReference>
<dbReference type="PANTHER" id="PTHR14237">
    <property type="entry name" value="MOLYBDOPTERIN COFACTOR SULFURASE MOSC"/>
    <property type="match status" value="1"/>
</dbReference>
<protein>
    <submittedName>
        <fullName evidence="2">MOSC domain-containing protein</fullName>
    </submittedName>
</protein>
<sequence>MKLTRIRVHPVKSFAGVDTDATHVLPWGLEGDRRWAVVDPDGKPVTAREENAMLGLTAEVVDAGAGAGAGASALLLGSRDGAPALRVAMPASDAEPIAVGHSRQGTALPAGSDADAWLSARLGRPLRLVWQPDPRARTVNPSNGGRPGDILSLADAGPLLLASEASVARLNALALEDALERGETDAPPLVVERFRPNLVIDGDPREPFAEEAWSHVHVGGVRFRVQGVCDRCVMTTIDPDTLQRGKEPIRTLAKHRRREGKTWFGVWLVPDLDASETDVLSVGDEVQAA</sequence>
<dbReference type="Pfam" id="PF03473">
    <property type="entry name" value="MOSC"/>
    <property type="match status" value="1"/>
</dbReference>
<reference evidence="2 3" key="1">
    <citation type="submission" date="2019-01" db="EMBL/GenBank/DDBJ databases">
        <title>Genome sequencing of strain FW100M-8.</title>
        <authorList>
            <person name="Heo J."/>
            <person name="Kim S.-J."/>
            <person name="Kim J.-S."/>
            <person name="Hong S.-B."/>
            <person name="Kwon S.-W."/>
        </authorList>
    </citation>
    <scope>NUCLEOTIDE SEQUENCE [LARGE SCALE GENOMIC DNA]</scope>
    <source>
        <strain evidence="2 3">FW100M-8</strain>
    </source>
</reference>
<dbReference type="InterPro" id="IPR005303">
    <property type="entry name" value="MOCOS_middle"/>
</dbReference>
<accession>A0A4P6F841</accession>
<dbReference type="PANTHER" id="PTHR14237:SF19">
    <property type="entry name" value="MITOCHONDRIAL AMIDOXIME REDUCING COMPONENT 1"/>
    <property type="match status" value="1"/>
</dbReference>
<dbReference type="Pfam" id="PF03476">
    <property type="entry name" value="MOSC_N"/>
    <property type="match status" value="1"/>
</dbReference>
<dbReference type="GO" id="GO:0030151">
    <property type="term" value="F:molybdenum ion binding"/>
    <property type="evidence" value="ECO:0007669"/>
    <property type="project" value="InterPro"/>
</dbReference>
<dbReference type="SUPFAM" id="SSF141673">
    <property type="entry name" value="MOSC N-terminal domain-like"/>
    <property type="match status" value="1"/>
</dbReference>
<dbReference type="InterPro" id="IPR011037">
    <property type="entry name" value="Pyrv_Knase-like_insert_dom_sf"/>
</dbReference>
<organism evidence="2 3">
    <name type="scientific">Agromyces protaetiae</name>
    <dbReference type="NCBI Taxonomy" id="2509455"/>
    <lineage>
        <taxon>Bacteria</taxon>
        <taxon>Bacillati</taxon>
        <taxon>Actinomycetota</taxon>
        <taxon>Actinomycetes</taxon>
        <taxon>Micrococcales</taxon>
        <taxon>Microbacteriaceae</taxon>
        <taxon>Agromyces</taxon>
    </lineage>
</organism>
<evidence type="ECO:0000313" key="2">
    <source>
        <dbReference type="EMBL" id="QAY72260.1"/>
    </source>
</evidence>
<dbReference type="PROSITE" id="PS51340">
    <property type="entry name" value="MOSC"/>
    <property type="match status" value="1"/>
</dbReference>
<proteinExistence type="predicted"/>